<feature type="region of interest" description="Disordered" evidence="1">
    <location>
        <begin position="957"/>
        <end position="1014"/>
    </location>
</feature>
<gene>
    <name evidence="2" type="ORF">CUNI_LOCUS20183</name>
</gene>
<sequence length="1150" mass="126934">MVVWHYQKLTTSPNSCTPKETGSSNGRSESFQTPCVENCTSGSNSQKCWNDDDFSSLLNKGNDAKEGESQNCNSFSDGCEQKVRLHAQLQINKHHSILSEASAGLSETASAPLKEAARTSNAKSQCKTDSGDTCYEYDISTSSEGEQTGYEHFLSKVRKTLNLEHEVQHIAESSAVRKKRLCKHCKKDGLYSTIDDEEEDKDELCPHLAAKFGDLRAIFEDMVVDQRAAILDCLTDFMHSPYNIRGHSHEGFCRECGCEILTSDSESQTTICSLLSQQLFRMTSPNGQPLSCDSDEGTMADNSCESADDDDNEANGNRKDTNSKKSPYDDNSSGYDEPKDKLGQLSQKLRKKEKKEKRHASSTVIDCGPKENDSENHERMSAFAFTNILEDSSFNFLSLPAEPSINKQQIPDKGEPKTSTIFSDTTWKNNWNKNSSAPQSSHSSRQTLGPYFSHGADSFQGNSDHSGACNISGSRASFVTEKVLQDIYAPLPSKALSLLASKKYGPPSGLSCSCGRVPQASVVTAGTAHLATGKTETPPTGCIKRDGFSQSSSSGLIHCDSDKKSGVAPVQKHLRNRKKTVEGELFNFSEKKDSGDTESDRHTIGLLPENDVLANNGCRLGGKNAESNDCLAPQTKRASRMSTKERSLVPGENGNTGRNRPLAEGGGNKSDCGLAKSSNEVVKKCSRLLPHTMTRGDTDDFALTGDNLADKHSGLSYTSVVQDMMTGDTKANKRYARRHRLDLVALDLLPESAVDEDLKTANSTHHTRVQPKRSKVIEKMAKIFEISTCADNQTSDKHNQAIMKNVTAGKQSTVRDEVEKKDNVMHSSKHIPHTFIHDQLFSDNGETDTNKFAHVRHSKRRVPDPDLYSLEKQDNLYARSHSSHLNFNESPPVGDIKDRRALKTRRSSSESRRDGDNEIKPTCHRSDNESGPLKTNELKAGRIRAAKGRLSFAYLTESRQATQKSPTPSTSSASSSSSGKKRNGHAKHKVSKKSYSRKRSKHRPERAKNGHGKEERTYYYFSSDFSDIDVAEVNNESGNIYSATHNKALASCGRKQSTSHKNPANTPENAAATASPSAQNKNMEDGRCEQEVYALPNDSVDLRGRKGCVEKSPEIRHTKRTDVYKSRKSNNKLLSDLIIRNYDMQLYDNV</sequence>
<keyword evidence="3" id="KW-1185">Reference proteome</keyword>
<feature type="compositionally biased region" description="Basic and acidic residues" evidence="1">
    <location>
        <begin position="895"/>
        <end position="928"/>
    </location>
</feature>
<protein>
    <submittedName>
        <fullName evidence="2">Uncharacterized protein</fullName>
    </submittedName>
</protein>
<evidence type="ECO:0000256" key="1">
    <source>
        <dbReference type="SAM" id="MobiDB-lite"/>
    </source>
</evidence>
<organism evidence="2 3">
    <name type="scientific">Candidula unifasciata</name>
    <dbReference type="NCBI Taxonomy" id="100452"/>
    <lineage>
        <taxon>Eukaryota</taxon>
        <taxon>Metazoa</taxon>
        <taxon>Spiralia</taxon>
        <taxon>Lophotrochozoa</taxon>
        <taxon>Mollusca</taxon>
        <taxon>Gastropoda</taxon>
        <taxon>Heterobranchia</taxon>
        <taxon>Euthyneura</taxon>
        <taxon>Panpulmonata</taxon>
        <taxon>Eupulmonata</taxon>
        <taxon>Stylommatophora</taxon>
        <taxon>Helicina</taxon>
        <taxon>Helicoidea</taxon>
        <taxon>Geomitridae</taxon>
        <taxon>Candidula</taxon>
    </lineage>
</organism>
<feature type="compositionally biased region" description="Basic residues" evidence="1">
    <location>
        <begin position="979"/>
        <end position="1005"/>
    </location>
</feature>
<feature type="compositionally biased region" description="Low complexity" evidence="1">
    <location>
        <begin position="435"/>
        <end position="444"/>
    </location>
</feature>
<feature type="region of interest" description="Disordered" evidence="1">
    <location>
        <begin position="286"/>
        <end position="375"/>
    </location>
</feature>
<feature type="compositionally biased region" description="Basic and acidic residues" evidence="1">
    <location>
        <begin position="316"/>
        <end position="328"/>
    </location>
</feature>
<feature type="region of interest" description="Disordered" evidence="1">
    <location>
        <begin position="624"/>
        <end position="673"/>
    </location>
</feature>
<dbReference type="OrthoDB" id="6097198at2759"/>
<feature type="compositionally biased region" description="Low complexity" evidence="1">
    <location>
        <begin position="965"/>
        <end position="978"/>
    </location>
</feature>
<feature type="compositionally biased region" description="Low complexity" evidence="1">
    <location>
        <begin position="1062"/>
        <end position="1078"/>
    </location>
</feature>
<feature type="region of interest" description="Disordered" evidence="1">
    <location>
        <begin position="426"/>
        <end position="456"/>
    </location>
</feature>
<feature type="region of interest" description="Disordered" evidence="1">
    <location>
        <begin position="880"/>
        <end position="940"/>
    </location>
</feature>
<dbReference type="Proteomes" id="UP000678393">
    <property type="component" value="Unassembled WGS sequence"/>
</dbReference>
<feature type="region of interest" description="Disordered" evidence="1">
    <location>
        <begin position="1052"/>
        <end position="1086"/>
    </location>
</feature>
<dbReference type="AlphaFoldDB" id="A0A8S4A3N3"/>
<accession>A0A8S4A3N3</accession>
<evidence type="ECO:0000313" key="3">
    <source>
        <dbReference type="Proteomes" id="UP000678393"/>
    </source>
</evidence>
<proteinExistence type="predicted"/>
<reference evidence="2" key="1">
    <citation type="submission" date="2021-04" db="EMBL/GenBank/DDBJ databases">
        <authorList>
            <consortium name="Molecular Ecology Group"/>
        </authorList>
    </citation>
    <scope>NUCLEOTIDE SEQUENCE</scope>
</reference>
<evidence type="ECO:0000313" key="2">
    <source>
        <dbReference type="EMBL" id="CAG5134625.1"/>
    </source>
</evidence>
<dbReference type="EMBL" id="CAJHNH020007423">
    <property type="protein sequence ID" value="CAG5134625.1"/>
    <property type="molecule type" value="Genomic_DNA"/>
</dbReference>
<comment type="caution">
    <text evidence="2">The sequence shown here is derived from an EMBL/GenBank/DDBJ whole genome shotgun (WGS) entry which is preliminary data.</text>
</comment>
<feature type="compositionally biased region" description="Basic residues" evidence="1">
    <location>
        <begin position="348"/>
        <end position="360"/>
    </location>
</feature>
<name>A0A8S4A3N3_9EUPU</name>